<protein>
    <submittedName>
        <fullName evidence="1">Uncharacterized protein</fullName>
    </submittedName>
</protein>
<dbReference type="Proteomes" id="UP000051677">
    <property type="component" value="Unassembled WGS sequence"/>
</dbReference>
<organism evidence="1 2">
    <name type="scientific">Mycobacterium gordonae</name>
    <dbReference type="NCBI Taxonomy" id="1778"/>
    <lineage>
        <taxon>Bacteria</taxon>
        <taxon>Bacillati</taxon>
        <taxon>Actinomycetota</taxon>
        <taxon>Actinomycetes</taxon>
        <taxon>Mycobacteriales</taxon>
        <taxon>Mycobacteriaceae</taxon>
        <taxon>Mycobacterium</taxon>
    </lineage>
</organism>
<reference evidence="1 2" key="1">
    <citation type="submission" date="2015-10" db="EMBL/GenBank/DDBJ databases">
        <title>Mycobacterium gordonae draft genome assembly.</title>
        <authorList>
            <person name="Ustinova V."/>
            <person name="Smirnova T."/>
            <person name="Blagodatskikh K."/>
            <person name="Varlamov D."/>
            <person name="Larionova E."/>
            <person name="Chernousova L."/>
        </authorList>
    </citation>
    <scope>NUCLEOTIDE SEQUENCE [LARGE SCALE GENOMIC DNA]</scope>
    <source>
        <strain evidence="1 2">CTRI 14-8773</strain>
    </source>
</reference>
<dbReference type="EMBL" id="LKTM01000361">
    <property type="protein sequence ID" value="KQH76055.1"/>
    <property type="molecule type" value="Genomic_DNA"/>
</dbReference>
<proteinExistence type="predicted"/>
<evidence type="ECO:0000313" key="1">
    <source>
        <dbReference type="EMBL" id="KQH76055.1"/>
    </source>
</evidence>
<evidence type="ECO:0000313" key="2">
    <source>
        <dbReference type="Proteomes" id="UP000051677"/>
    </source>
</evidence>
<sequence>MLRWPRFSNVPGDLRAELEAEGIIFLAARVPVRRSFSGHVPGVYSAAGVARYRGMFAFTERRIVATFPTGADPNLRSIDCPWDTEPGPAIATISGHGLSIEIDLRQVDHAFSGTMKLSYRREIPDEVLQRLPAATVKYRLEPMFVYRAAGVRPRV</sequence>
<gene>
    <name evidence="1" type="ORF">AO501_18785</name>
</gene>
<name>A0A0Q2M832_MYCGO</name>
<accession>A0A0Q2M832</accession>
<comment type="caution">
    <text evidence="1">The sequence shown here is derived from an EMBL/GenBank/DDBJ whole genome shotgun (WGS) entry which is preliminary data.</text>
</comment>
<dbReference type="STRING" id="1778.A9W97_22670"/>
<dbReference type="AlphaFoldDB" id="A0A0Q2M832"/>